<dbReference type="InterPro" id="IPR001810">
    <property type="entry name" value="F-box_dom"/>
</dbReference>
<dbReference type="Gramene" id="VVA10194">
    <property type="protein sequence ID" value="VVA10194"/>
    <property type="gene ID" value="Prudul26B008685"/>
</dbReference>
<evidence type="ECO:0000259" key="1">
    <source>
        <dbReference type="PROSITE" id="PS50181"/>
    </source>
</evidence>
<sequence length="190" mass="21325">MYLPRDIILDVLTRLPVKSLSEMRCISKSSLNIIDNPFFATLHTSRLLNSAVNSTTAGEVQLMLLAHSWSSRDNNFLTALQSLKYNDKNGLTKSRRCKANILSGVGDYEVDFVFCNLICLKQTGGAFKDPCLLINPLRGGEFLELPINDLIPPYARKWYGIGFDSITSTHEIVGVFKSIPHNYQVAYVYT</sequence>
<dbReference type="Proteomes" id="UP000327085">
    <property type="component" value="Chromosome 7"/>
</dbReference>
<dbReference type="InterPro" id="IPR036047">
    <property type="entry name" value="F-box-like_dom_sf"/>
</dbReference>
<dbReference type="AlphaFoldDB" id="A0A5E4E323"/>
<gene>
    <name evidence="2" type="ORF">ALMOND_2B008685</name>
</gene>
<dbReference type="InterPro" id="IPR050796">
    <property type="entry name" value="SCF_F-box_component"/>
</dbReference>
<feature type="domain" description="F-box" evidence="1">
    <location>
        <begin position="1"/>
        <end position="42"/>
    </location>
</feature>
<evidence type="ECO:0000313" key="3">
    <source>
        <dbReference type="Proteomes" id="UP000327085"/>
    </source>
</evidence>
<proteinExistence type="predicted"/>
<protein>
    <submittedName>
        <fullName evidence="2">PREDICTED: F-box/kelch-repeat</fullName>
    </submittedName>
</protein>
<dbReference type="PANTHER" id="PTHR31672">
    <property type="entry name" value="BNACNNG10540D PROTEIN"/>
    <property type="match status" value="1"/>
</dbReference>
<dbReference type="InParanoid" id="A0A5E4E323"/>
<evidence type="ECO:0000313" key="2">
    <source>
        <dbReference type="EMBL" id="VVA10194.1"/>
    </source>
</evidence>
<name>A0A5E4E323_PRUDU</name>
<accession>A0A5E4E323</accession>
<organism evidence="2 3">
    <name type="scientific">Prunus dulcis</name>
    <name type="common">Almond</name>
    <name type="synonym">Amygdalus dulcis</name>
    <dbReference type="NCBI Taxonomy" id="3755"/>
    <lineage>
        <taxon>Eukaryota</taxon>
        <taxon>Viridiplantae</taxon>
        <taxon>Streptophyta</taxon>
        <taxon>Embryophyta</taxon>
        <taxon>Tracheophyta</taxon>
        <taxon>Spermatophyta</taxon>
        <taxon>Magnoliopsida</taxon>
        <taxon>eudicotyledons</taxon>
        <taxon>Gunneridae</taxon>
        <taxon>Pentapetalae</taxon>
        <taxon>rosids</taxon>
        <taxon>fabids</taxon>
        <taxon>Rosales</taxon>
        <taxon>Rosaceae</taxon>
        <taxon>Amygdaloideae</taxon>
        <taxon>Amygdaleae</taxon>
        <taxon>Prunus</taxon>
    </lineage>
</organism>
<dbReference type="SUPFAM" id="SSF81383">
    <property type="entry name" value="F-box domain"/>
    <property type="match status" value="1"/>
</dbReference>
<dbReference type="Pfam" id="PF00646">
    <property type="entry name" value="F-box"/>
    <property type="match status" value="1"/>
</dbReference>
<reference evidence="3" key="1">
    <citation type="journal article" date="2020" name="Plant J.">
        <title>Transposons played a major role in the diversification between the closely related almond and peach genomes: results from the almond genome sequence.</title>
        <authorList>
            <person name="Alioto T."/>
            <person name="Alexiou K.G."/>
            <person name="Bardil A."/>
            <person name="Barteri F."/>
            <person name="Castanera R."/>
            <person name="Cruz F."/>
            <person name="Dhingra A."/>
            <person name="Duval H."/>
            <person name="Fernandez I Marti A."/>
            <person name="Frias L."/>
            <person name="Galan B."/>
            <person name="Garcia J.L."/>
            <person name="Howad W."/>
            <person name="Gomez-Garrido J."/>
            <person name="Gut M."/>
            <person name="Julca I."/>
            <person name="Morata J."/>
            <person name="Puigdomenech P."/>
            <person name="Ribeca P."/>
            <person name="Rubio Cabetas M.J."/>
            <person name="Vlasova A."/>
            <person name="Wirthensohn M."/>
            <person name="Garcia-Mas J."/>
            <person name="Gabaldon T."/>
            <person name="Casacuberta J.M."/>
            <person name="Arus P."/>
        </authorList>
    </citation>
    <scope>NUCLEOTIDE SEQUENCE [LARGE SCALE GENOMIC DNA]</scope>
    <source>
        <strain evidence="3">cv. Texas</strain>
    </source>
</reference>
<dbReference type="PANTHER" id="PTHR31672:SF13">
    <property type="entry name" value="F-BOX PROTEIN CPR30-LIKE"/>
    <property type="match status" value="1"/>
</dbReference>
<dbReference type="EMBL" id="CABIKO010000002">
    <property type="protein sequence ID" value="VVA10194.1"/>
    <property type="molecule type" value="Genomic_DNA"/>
</dbReference>
<dbReference type="PROSITE" id="PS50181">
    <property type="entry name" value="FBOX"/>
    <property type="match status" value="1"/>
</dbReference>